<comment type="caution">
    <text evidence="4">The sequence shown here is derived from an EMBL/GenBank/DDBJ whole genome shotgun (WGS) entry which is preliminary data.</text>
</comment>
<sequence>MSRDVLTVGSTMRIPLLYRGEYSQWVERFMNYLKEQTDGEAMINSIKNGDQLLPRVTQVSIAGTTLTEQPPLKDKSMWSDQEKRIAKDLWDALARYMLGSEYGEQDRKAAVLYEYKTFKATEGELLLDTYIRYLQYAKIMRQNKNLMDINIDALYNILKQNQGDVNDFMGSKKKNVVITSDPLDLIAEKTKVSKSKEKVFVSSDSEGSEADNFSELKKITALLENAFNRRKFYSKPTNNNLRTSSTSQSSNKKQEFVKSYDKKVEKKANEKKRDISKVKCYNCKKEGHFAKDCKKAKEINANIVFMAQIEKVLFDLEASSSSADKKISKELVLKIQEAKDLRPTLYDEKVIGLGYTLMFLTHSDEALEIKKFKRSRENKIEFAYDYGNLNASYVNEKIKFKDDYFQEIINPDFEKIDSPFQQTSSLKPYVSNGILEKIIIYLEDEVVNLLEKEKENLETIVSLKSKGVESSENLSFESENPSENDCLVVEKECDKKENSKVIAPGTFKLNVSQCVSSILMSKSSCDSNNVEIKLKGKRLKKKSSKQNVKQVDHDVSRANNDFVYFPDLDTFSSVRRPKNIGVIWKKNESSNTSNVVLSTVSVSNMNKNVKRYSRKDLLACNNSHLGETSSASVCNDAMNVSCNYRMNDLLDDNNFFIFDDVNVKISPVSKMPFRKKHHDSMQVRSKSNMIKSLPRTMHKWLLKLQPLAEPVAKWFPRVKPQIDKISKTPNSPRPIYKWNSKAYKTFISISTGLIPPKIGTGKGAQGTEAAVPPKKTTATSKKKRPKNKVSISDESSDEESDEQEERLIRKPRDEKFKDIPWKSTDDDETEDDDEEDESDDDKSINIKETDDERLDTYDEDLVMGKAKKVAEKAILASIKSQVPSVVEDYLGSSLPDEFKKSIVSLFYLFCTSFLLISMGDKNSIRTLRDYSKPSHEGYRNTIELPKGNNVVSLRSDTIRLVKNGCSFQGLWSEDPNQHLKDFLKLMDSLDLDVANRERRRLCLFQFSLRDQASN</sequence>
<reference evidence="4" key="1">
    <citation type="journal article" date="2019" name="Sci. Rep.">
        <title>Draft genome of Tanacetum cinerariifolium, the natural source of mosquito coil.</title>
        <authorList>
            <person name="Yamashiro T."/>
            <person name="Shiraishi A."/>
            <person name="Satake H."/>
            <person name="Nakayama K."/>
        </authorList>
    </citation>
    <scope>NUCLEOTIDE SEQUENCE</scope>
</reference>
<keyword evidence="1" id="KW-0863">Zinc-finger</keyword>
<dbReference type="InterPro" id="IPR036875">
    <property type="entry name" value="Znf_CCHC_sf"/>
</dbReference>
<feature type="compositionally biased region" description="Basic and acidic residues" evidence="2">
    <location>
        <begin position="841"/>
        <end position="851"/>
    </location>
</feature>
<keyword evidence="1" id="KW-0479">Metal-binding</keyword>
<proteinExistence type="predicted"/>
<dbReference type="AlphaFoldDB" id="A0A6L2K9X6"/>
<feature type="compositionally biased region" description="Acidic residues" evidence="2">
    <location>
        <begin position="825"/>
        <end position="840"/>
    </location>
</feature>
<keyword evidence="1" id="KW-0862">Zinc</keyword>
<evidence type="ECO:0000256" key="1">
    <source>
        <dbReference type="PROSITE-ProRule" id="PRU00047"/>
    </source>
</evidence>
<feature type="compositionally biased region" description="Basic and acidic residues" evidence="2">
    <location>
        <begin position="805"/>
        <end position="824"/>
    </location>
</feature>
<protein>
    <submittedName>
        <fullName evidence="4">MAK10-like protein</fullName>
    </submittedName>
</protein>
<dbReference type="Pfam" id="PF00098">
    <property type="entry name" value="zf-CCHC"/>
    <property type="match status" value="1"/>
</dbReference>
<dbReference type="PROSITE" id="PS50158">
    <property type="entry name" value="ZF_CCHC"/>
    <property type="match status" value="1"/>
</dbReference>
<dbReference type="SUPFAM" id="SSF57756">
    <property type="entry name" value="Retrovirus zinc finger-like domains"/>
    <property type="match status" value="1"/>
</dbReference>
<name>A0A6L2K9X6_TANCI</name>
<dbReference type="Gene3D" id="4.10.60.10">
    <property type="entry name" value="Zinc finger, CCHC-type"/>
    <property type="match status" value="1"/>
</dbReference>
<dbReference type="SMART" id="SM00343">
    <property type="entry name" value="ZnF_C2HC"/>
    <property type="match status" value="1"/>
</dbReference>
<dbReference type="InterPro" id="IPR001878">
    <property type="entry name" value="Znf_CCHC"/>
</dbReference>
<feature type="domain" description="CCHC-type" evidence="3">
    <location>
        <begin position="279"/>
        <end position="295"/>
    </location>
</feature>
<feature type="compositionally biased region" description="Acidic residues" evidence="2">
    <location>
        <begin position="794"/>
        <end position="804"/>
    </location>
</feature>
<evidence type="ECO:0000256" key="2">
    <source>
        <dbReference type="SAM" id="MobiDB-lite"/>
    </source>
</evidence>
<feature type="compositionally biased region" description="Low complexity" evidence="2">
    <location>
        <begin position="769"/>
        <end position="779"/>
    </location>
</feature>
<evidence type="ECO:0000313" key="4">
    <source>
        <dbReference type="EMBL" id="GEU45537.1"/>
    </source>
</evidence>
<feature type="region of interest" description="Disordered" evidence="2">
    <location>
        <begin position="234"/>
        <end position="260"/>
    </location>
</feature>
<organism evidence="4">
    <name type="scientific">Tanacetum cinerariifolium</name>
    <name type="common">Dalmatian daisy</name>
    <name type="synonym">Chrysanthemum cinerariifolium</name>
    <dbReference type="NCBI Taxonomy" id="118510"/>
    <lineage>
        <taxon>Eukaryota</taxon>
        <taxon>Viridiplantae</taxon>
        <taxon>Streptophyta</taxon>
        <taxon>Embryophyta</taxon>
        <taxon>Tracheophyta</taxon>
        <taxon>Spermatophyta</taxon>
        <taxon>Magnoliopsida</taxon>
        <taxon>eudicotyledons</taxon>
        <taxon>Gunneridae</taxon>
        <taxon>Pentapetalae</taxon>
        <taxon>asterids</taxon>
        <taxon>campanulids</taxon>
        <taxon>Asterales</taxon>
        <taxon>Asteraceae</taxon>
        <taxon>Asteroideae</taxon>
        <taxon>Anthemideae</taxon>
        <taxon>Anthemidinae</taxon>
        <taxon>Tanacetum</taxon>
    </lineage>
</organism>
<evidence type="ECO:0000259" key="3">
    <source>
        <dbReference type="PROSITE" id="PS50158"/>
    </source>
</evidence>
<dbReference type="GO" id="GO:0008270">
    <property type="term" value="F:zinc ion binding"/>
    <property type="evidence" value="ECO:0007669"/>
    <property type="project" value="UniProtKB-KW"/>
</dbReference>
<gene>
    <name evidence="4" type="ORF">Tci_017515</name>
</gene>
<dbReference type="EMBL" id="BKCJ010001998">
    <property type="protein sequence ID" value="GEU45537.1"/>
    <property type="molecule type" value="Genomic_DNA"/>
</dbReference>
<feature type="compositionally biased region" description="Low complexity" evidence="2">
    <location>
        <begin position="237"/>
        <end position="251"/>
    </location>
</feature>
<feature type="region of interest" description="Disordered" evidence="2">
    <location>
        <begin position="754"/>
        <end position="851"/>
    </location>
</feature>
<accession>A0A6L2K9X6</accession>
<dbReference type="GO" id="GO:0003676">
    <property type="term" value="F:nucleic acid binding"/>
    <property type="evidence" value="ECO:0007669"/>
    <property type="project" value="InterPro"/>
</dbReference>